<evidence type="ECO:0000313" key="1">
    <source>
        <dbReference type="EMBL" id="CAF9915026.1"/>
    </source>
</evidence>
<proteinExistence type="predicted"/>
<comment type="caution">
    <text evidence="1">The sequence shown here is derived from an EMBL/GenBank/DDBJ whole genome shotgun (WGS) entry which is preliminary data.</text>
</comment>
<reference evidence="1" key="1">
    <citation type="submission" date="2021-03" db="EMBL/GenBank/DDBJ databases">
        <authorList>
            <person name="Tagirdzhanova G."/>
        </authorList>
    </citation>
    <scope>NUCLEOTIDE SEQUENCE</scope>
</reference>
<name>A0A8H3EWY8_9LECA</name>
<protein>
    <submittedName>
        <fullName evidence="1">Uncharacterized protein</fullName>
    </submittedName>
</protein>
<sequence length="84" mass="9413">MSEVRTDDWHIEYYDNRFARLGNGLSQTEVFPGGDLSYYLRNGDDSSFLSNAKRVNIMNNIMTDILSDGPVVLGKDGVPLVLDI</sequence>
<accession>A0A8H3EWY8</accession>
<dbReference type="OrthoDB" id="74360at2759"/>
<dbReference type="Proteomes" id="UP000664534">
    <property type="component" value="Unassembled WGS sequence"/>
</dbReference>
<keyword evidence="2" id="KW-1185">Reference proteome</keyword>
<dbReference type="AlphaFoldDB" id="A0A8H3EWY8"/>
<dbReference type="EMBL" id="CAJPDT010000014">
    <property type="protein sequence ID" value="CAF9915026.1"/>
    <property type="molecule type" value="Genomic_DNA"/>
</dbReference>
<evidence type="ECO:0000313" key="2">
    <source>
        <dbReference type="Proteomes" id="UP000664534"/>
    </source>
</evidence>
<organism evidence="1 2">
    <name type="scientific">Imshaugia aleurites</name>
    <dbReference type="NCBI Taxonomy" id="172621"/>
    <lineage>
        <taxon>Eukaryota</taxon>
        <taxon>Fungi</taxon>
        <taxon>Dikarya</taxon>
        <taxon>Ascomycota</taxon>
        <taxon>Pezizomycotina</taxon>
        <taxon>Lecanoromycetes</taxon>
        <taxon>OSLEUM clade</taxon>
        <taxon>Lecanoromycetidae</taxon>
        <taxon>Lecanorales</taxon>
        <taxon>Lecanorineae</taxon>
        <taxon>Parmeliaceae</taxon>
        <taxon>Imshaugia</taxon>
    </lineage>
</organism>
<gene>
    <name evidence="1" type="ORF">IMSHALPRED_002314</name>
</gene>